<dbReference type="EMBL" id="GG681687">
    <property type="protein sequence ID" value="EER04384.1"/>
    <property type="molecule type" value="Genomic_DNA"/>
</dbReference>
<evidence type="ECO:0000313" key="3">
    <source>
        <dbReference type="Proteomes" id="UP000007800"/>
    </source>
</evidence>
<dbReference type="GeneID" id="9037038"/>
<proteinExistence type="predicted"/>
<keyword evidence="3" id="KW-1185">Reference proteome</keyword>
<feature type="compositionally biased region" description="Polar residues" evidence="1">
    <location>
        <begin position="234"/>
        <end position="244"/>
    </location>
</feature>
<evidence type="ECO:0000313" key="2">
    <source>
        <dbReference type="EMBL" id="EER04384.1"/>
    </source>
</evidence>
<dbReference type="RefSeq" id="XP_002772568.1">
    <property type="nucleotide sequence ID" value="XM_002772522.1"/>
</dbReference>
<dbReference type="InParanoid" id="C5LFW7"/>
<gene>
    <name evidence="2" type="ORF">Pmar_PMAR021541</name>
</gene>
<dbReference type="OrthoDB" id="456449at2759"/>
<dbReference type="OMA" id="QCWNDIE"/>
<dbReference type="Proteomes" id="UP000007800">
    <property type="component" value="Unassembled WGS sequence"/>
</dbReference>
<evidence type="ECO:0000256" key="1">
    <source>
        <dbReference type="SAM" id="MobiDB-lite"/>
    </source>
</evidence>
<protein>
    <submittedName>
        <fullName evidence="2">Uncharacterized protein</fullName>
    </submittedName>
</protein>
<sequence>MRLSSARSIEDMSTGVLKAMLQLVEVRSGVKSNTDVVDARDEFGHDLFVLWRAMMSFKLEANIERTVLGNSRLVPHLSKLVVANSARIIELVQSGLLLQNALISYALEDEDIDVAKESPLLSTLTDYANTLRAATQRLLAVLQGSTWDNTGGGNIQAVADDVNVGMQKCLDEFLLKRGELVRAARAGSTNSLITSANFRVYHLVYALSVFSRCWTDIESMLVRRDLPMELIPQPSVSTESSPIATSRPHLRSVTRSES</sequence>
<organism evidence="3">
    <name type="scientific">Perkinsus marinus (strain ATCC 50983 / TXsc)</name>
    <dbReference type="NCBI Taxonomy" id="423536"/>
    <lineage>
        <taxon>Eukaryota</taxon>
        <taxon>Sar</taxon>
        <taxon>Alveolata</taxon>
        <taxon>Perkinsozoa</taxon>
        <taxon>Perkinsea</taxon>
        <taxon>Perkinsida</taxon>
        <taxon>Perkinsidae</taxon>
        <taxon>Perkinsus</taxon>
    </lineage>
</organism>
<accession>C5LFW7</accession>
<name>C5LFW7_PERM5</name>
<dbReference type="AlphaFoldDB" id="C5LFW7"/>
<feature type="region of interest" description="Disordered" evidence="1">
    <location>
        <begin position="233"/>
        <end position="258"/>
    </location>
</feature>
<reference evidence="2 3" key="1">
    <citation type="submission" date="2008-07" db="EMBL/GenBank/DDBJ databases">
        <authorList>
            <person name="El-Sayed N."/>
            <person name="Caler E."/>
            <person name="Inman J."/>
            <person name="Amedeo P."/>
            <person name="Hass B."/>
            <person name="Wortman J."/>
        </authorList>
    </citation>
    <scope>NUCLEOTIDE SEQUENCE [LARGE SCALE GENOMIC DNA]</scope>
    <source>
        <strain evidence="3">ATCC 50983 / TXsc</strain>
    </source>
</reference>